<dbReference type="AlphaFoldDB" id="A0A371GFQ2"/>
<dbReference type="Proteomes" id="UP000257109">
    <property type="component" value="Unassembled WGS sequence"/>
</dbReference>
<evidence type="ECO:0000313" key="1">
    <source>
        <dbReference type="EMBL" id="RDX89384.1"/>
    </source>
</evidence>
<dbReference type="OrthoDB" id="1305902at2759"/>
<gene>
    <name evidence="1" type="ORF">CR513_28892</name>
</gene>
<sequence>MMDRSMIDAASKGALMDKMPAAMMHLISNMASNTQQFGIRGTAPSRMVNEVSVIDNLRLENQLTELTSLVRQLVIGITTRVCGICTFVEHPIDMFPTLQETESDHPESVGSIGGYQYGKQSYPCRPYERQYPTQKFELAQGVPQEIPGTTIPIAATIKSAITRKLTISSGLDEVVGDKQPRVSA</sequence>
<organism evidence="1 2">
    <name type="scientific">Mucuna pruriens</name>
    <name type="common">Velvet bean</name>
    <name type="synonym">Dolichos pruriens</name>
    <dbReference type="NCBI Taxonomy" id="157652"/>
    <lineage>
        <taxon>Eukaryota</taxon>
        <taxon>Viridiplantae</taxon>
        <taxon>Streptophyta</taxon>
        <taxon>Embryophyta</taxon>
        <taxon>Tracheophyta</taxon>
        <taxon>Spermatophyta</taxon>
        <taxon>Magnoliopsida</taxon>
        <taxon>eudicotyledons</taxon>
        <taxon>Gunneridae</taxon>
        <taxon>Pentapetalae</taxon>
        <taxon>rosids</taxon>
        <taxon>fabids</taxon>
        <taxon>Fabales</taxon>
        <taxon>Fabaceae</taxon>
        <taxon>Papilionoideae</taxon>
        <taxon>50 kb inversion clade</taxon>
        <taxon>NPAAA clade</taxon>
        <taxon>indigoferoid/millettioid clade</taxon>
        <taxon>Phaseoleae</taxon>
        <taxon>Mucuna</taxon>
    </lineage>
</organism>
<proteinExistence type="predicted"/>
<accession>A0A371GFQ2</accession>
<protein>
    <submittedName>
        <fullName evidence="1">Uncharacterized protein</fullName>
    </submittedName>
</protein>
<feature type="non-terminal residue" evidence="1">
    <location>
        <position position="1"/>
    </location>
</feature>
<reference evidence="1" key="1">
    <citation type="submission" date="2018-05" db="EMBL/GenBank/DDBJ databases">
        <title>Draft genome of Mucuna pruriens seed.</title>
        <authorList>
            <person name="Nnadi N.E."/>
            <person name="Vos R."/>
            <person name="Hasami M.H."/>
            <person name="Devisetty U.K."/>
            <person name="Aguiy J.C."/>
        </authorList>
    </citation>
    <scope>NUCLEOTIDE SEQUENCE [LARGE SCALE GENOMIC DNA]</scope>
    <source>
        <strain evidence="1">JCA_2017</strain>
    </source>
</reference>
<name>A0A371GFQ2_MUCPR</name>
<comment type="caution">
    <text evidence="1">The sequence shown here is derived from an EMBL/GenBank/DDBJ whole genome shotgun (WGS) entry which is preliminary data.</text>
</comment>
<evidence type="ECO:0000313" key="2">
    <source>
        <dbReference type="Proteomes" id="UP000257109"/>
    </source>
</evidence>
<dbReference type="EMBL" id="QJKJ01005686">
    <property type="protein sequence ID" value="RDX89384.1"/>
    <property type="molecule type" value="Genomic_DNA"/>
</dbReference>
<keyword evidence="2" id="KW-1185">Reference proteome</keyword>